<feature type="domain" description="ABC transmembrane type-1" evidence="9">
    <location>
        <begin position="84"/>
        <end position="267"/>
    </location>
</feature>
<dbReference type="AlphaFoldDB" id="A0A4R6RV91"/>
<comment type="caution">
    <text evidence="10">The sequence shown here is derived from an EMBL/GenBank/DDBJ whole genome shotgun (WGS) entry which is preliminary data.</text>
</comment>
<dbReference type="SUPFAM" id="SSF161098">
    <property type="entry name" value="MetI-like"/>
    <property type="match status" value="2"/>
</dbReference>
<dbReference type="GO" id="GO:0005886">
    <property type="term" value="C:plasma membrane"/>
    <property type="evidence" value="ECO:0007669"/>
    <property type="project" value="UniProtKB-SubCell"/>
</dbReference>
<protein>
    <submittedName>
        <fullName evidence="10">Phosphonate transport system permease protein</fullName>
    </submittedName>
</protein>
<evidence type="ECO:0000313" key="11">
    <source>
        <dbReference type="Proteomes" id="UP000295601"/>
    </source>
</evidence>
<keyword evidence="2 7" id="KW-0813">Transport</keyword>
<keyword evidence="6 7" id="KW-0472">Membrane</keyword>
<dbReference type="GO" id="GO:0015416">
    <property type="term" value="F:ABC-type phosphonate transporter activity"/>
    <property type="evidence" value="ECO:0007669"/>
    <property type="project" value="InterPro"/>
</dbReference>
<dbReference type="CDD" id="cd06261">
    <property type="entry name" value="TM_PBP2"/>
    <property type="match status" value="2"/>
</dbReference>
<dbReference type="PANTHER" id="PTHR30043">
    <property type="entry name" value="PHOSPHONATES TRANSPORT SYSTEM PERMEASE PROTEIN"/>
    <property type="match status" value="1"/>
</dbReference>
<evidence type="ECO:0000256" key="5">
    <source>
        <dbReference type="ARBA" id="ARBA00022989"/>
    </source>
</evidence>
<dbReference type="InterPro" id="IPR000515">
    <property type="entry name" value="MetI-like"/>
</dbReference>
<evidence type="ECO:0000256" key="4">
    <source>
        <dbReference type="ARBA" id="ARBA00022692"/>
    </source>
</evidence>
<dbReference type="PROSITE" id="PS50928">
    <property type="entry name" value="ABC_TM1"/>
    <property type="match status" value="2"/>
</dbReference>
<feature type="transmembrane region" description="Helical" evidence="7">
    <location>
        <begin position="522"/>
        <end position="542"/>
    </location>
</feature>
<dbReference type="NCBIfam" id="TIGR01097">
    <property type="entry name" value="PhnE"/>
    <property type="match status" value="1"/>
</dbReference>
<gene>
    <name evidence="10" type="ORF">EDF62_2793</name>
</gene>
<dbReference type="Proteomes" id="UP000295601">
    <property type="component" value="Unassembled WGS sequence"/>
</dbReference>
<evidence type="ECO:0000256" key="2">
    <source>
        <dbReference type="ARBA" id="ARBA00022448"/>
    </source>
</evidence>
<feature type="transmembrane region" description="Helical" evidence="7">
    <location>
        <begin position="88"/>
        <end position="110"/>
    </location>
</feature>
<dbReference type="RefSeq" id="WP_133617424.1">
    <property type="nucleotide sequence ID" value="NZ_SNYA01000007.1"/>
</dbReference>
<evidence type="ECO:0000256" key="3">
    <source>
        <dbReference type="ARBA" id="ARBA00022475"/>
    </source>
</evidence>
<dbReference type="Gene3D" id="1.10.3720.10">
    <property type="entry name" value="MetI-like"/>
    <property type="match status" value="2"/>
</dbReference>
<feature type="transmembrane region" description="Helical" evidence="7">
    <location>
        <begin position="122"/>
        <end position="146"/>
    </location>
</feature>
<dbReference type="PANTHER" id="PTHR30043:SF1">
    <property type="entry name" value="ABC TRANSPORT SYSTEM PERMEASE PROTEIN P69"/>
    <property type="match status" value="1"/>
</dbReference>
<reference evidence="10 11" key="1">
    <citation type="submission" date="2019-03" db="EMBL/GenBank/DDBJ databases">
        <title>Genomic analyses of the natural microbiome of Caenorhabditis elegans.</title>
        <authorList>
            <person name="Samuel B."/>
        </authorList>
    </citation>
    <scope>NUCLEOTIDE SEQUENCE [LARGE SCALE GENOMIC DNA]</scope>
    <source>
        <strain evidence="10 11">JUb18</strain>
    </source>
</reference>
<feature type="transmembrane region" description="Helical" evidence="7">
    <location>
        <begin position="554"/>
        <end position="575"/>
    </location>
</feature>
<feature type="transmembrane region" description="Helical" evidence="7">
    <location>
        <begin position="249"/>
        <end position="270"/>
    </location>
</feature>
<accession>A0A4R6RV91</accession>
<dbReference type="OrthoDB" id="9808005at2"/>
<evidence type="ECO:0000256" key="6">
    <source>
        <dbReference type="ARBA" id="ARBA00023136"/>
    </source>
</evidence>
<feature type="transmembrane region" description="Helical" evidence="7">
    <location>
        <begin position="30"/>
        <end position="48"/>
    </location>
</feature>
<feature type="transmembrane region" description="Helical" evidence="7">
    <location>
        <begin position="152"/>
        <end position="170"/>
    </location>
</feature>
<sequence length="580" mass="61933">MTQRSMTTPVDPAPLRAALRPPPNAQRRRLVVTALILAALFLAALWNTNFTPWNVFGRLDSIRDLLERLVPPNFTDWRRYVQAVVETLWMVTAGTAIAVVIAIPLAVCAARNTTTGPVAYNIARFVITLTRAIPSLVLALLFVRAIGVGPTAGVLAMGFSSVGMIGKFFADRIEEIDEGIVEASRATGATRLQTFVAAVLPQVASNWISLGLYRFDINLRNAVILGFVGAGGIGFELQRVLGQMVYTRVLAIALIIFVLVLLVEQLSAIARTAILGSSAPARHNPFSVRARLMSTRAPVSTSTHATSALTIPVRPARRGGPIRAGWGPDRLTRWILGWSALALILTSFLMLRLGPDEIGVALREIGPYLLGMFPPDFLTNLAPHLSLMLETLSMALAAATLGLILALPVGIIAAKNATFHPVAARLSRLLTLVVRGIPDLMLAILLVVAVGLGPLAGVLALTIGAIGFTGKLIADAIEDTDLSRTTEALDAVGARWLQRTVTSTIPTAFPAIIGAGLFTFDVFVRSATIMGVVGAGGIGLALDASIRGRQLDQTLALIIMILLTVYATERLSVWLRKQVL</sequence>
<dbReference type="InterPro" id="IPR005769">
    <property type="entry name" value="PhnE/PtxC"/>
</dbReference>
<comment type="similarity">
    <text evidence="7">Belongs to the binding-protein-dependent transport system permease family.</text>
</comment>
<evidence type="ECO:0000313" key="10">
    <source>
        <dbReference type="EMBL" id="TDP90225.1"/>
    </source>
</evidence>
<feature type="transmembrane region" description="Helical" evidence="7">
    <location>
        <begin position="219"/>
        <end position="237"/>
    </location>
</feature>
<evidence type="ECO:0000256" key="1">
    <source>
        <dbReference type="ARBA" id="ARBA00004651"/>
    </source>
</evidence>
<keyword evidence="11" id="KW-1185">Reference proteome</keyword>
<dbReference type="Pfam" id="PF00528">
    <property type="entry name" value="BPD_transp_1"/>
    <property type="match status" value="2"/>
</dbReference>
<feature type="transmembrane region" description="Helical" evidence="7">
    <location>
        <begin position="440"/>
        <end position="466"/>
    </location>
</feature>
<dbReference type="InterPro" id="IPR035906">
    <property type="entry name" value="MetI-like_sf"/>
</dbReference>
<keyword evidence="4 7" id="KW-0812">Transmembrane</keyword>
<dbReference type="EMBL" id="SNYA01000007">
    <property type="protein sequence ID" value="TDP90225.1"/>
    <property type="molecule type" value="Genomic_DNA"/>
</dbReference>
<name>A0A4R6RV91_9MICO</name>
<feature type="domain" description="ABC transmembrane type-1" evidence="9">
    <location>
        <begin position="388"/>
        <end position="572"/>
    </location>
</feature>
<evidence type="ECO:0000259" key="9">
    <source>
        <dbReference type="PROSITE" id="PS50928"/>
    </source>
</evidence>
<feature type="region of interest" description="Disordered" evidence="8">
    <location>
        <begin position="1"/>
        <end position="20"/>
    </location>
</feature>
<feature type="transmembrane region" description="Helical" evidence="7">
    <location>
        <begin position="394"/>
        <end position="419"/>
    </location>
</feature>
<comment type="subcellular location">
    <subcellularLocation>
        <location evidence="1 7">Cell membrane</location>
        <topology evidence="1 7">Multi-pass membrane protein</topology>
    </subcellularLocation>
</comment>
<evidence type="ECO:0000256" key="8">
    <source>
        <dbReference type="SAM" id="MobiDB-lite"/>
    </source>
</evidence>
<keyword evidence="5 7" id="KW-1133">Transmembrane helix</keyword>
<feature type="transmembrane region" description="Helical" evidence="7">
    <location>
        <begin position="335"/>
        <end position="353"/>
    </location>
</feature>
<evidence type="ECO:0000256" key="7">
    <source>
        <dbReference type="RuleBase" id="RU363032"/>
    </source>
</evidence>
<organism evidence="10 11">
    <name type="scientific">Leucobacter luti</name>
    <dbReference type="NCBI Taxonomy" id="340320"/>
    <lineage>
        <taxon>Bacteria</taxon>
        <taxon>Bacillati</taxon>
        <taxon>Actinomycetota</taxon>
        <taxon>Actinomycetes</taxon>
        <taxon>Micrococcales</taxon>
        <taxon>Microbacteriaceae</taxon>
        <taxon>Leucobacter</taxon>
    </lineage>
</organism>
<keyword evidence="3" id="KW-1003">Cell membrane</keyword>
<proteinExistence type="inferred from homology"/>